<evidence type="ECO:0000313" key="2">
    <source>
        <dbReference type="Proteomes" id="UP001320159"/>
    </source>
</evidence>
<name>A0AAP2W6A6_9EURY</name>
<dbReference type="AlphaFoldDB" id="A0AAP2W6A6"/>
<evidence type="ECO:0000313" key="1">
    <source>
        <dbReference type="EMBL" id="MCD1295077.1"/>
    </source>
</evidence>
<accession>A0AAP2W6A6</accession>
<organism evidence="1 2">
    <name type="scientific">Methanooceanicella nereidis</name>
    <dbReference type="NCBI Taxonomy" id="2052831"/>
    <lineage>
        <taxon>Archaea</taxon>
        <taxon>Methanobacteriati</taxon>
        <taxon>Methanobacteriota</taxon>
        <taxon>Stenosarchaea group</taxon>
        <taxon>Methanomicrobia</taxon>
        <taxon>Methanocellales</taxon>
        <taxon>Methanocellaceae</taxon>
        <taxon>Methanooceanicella</taxon>
    </lineage>
</organism>
<dbReference type="EMBL" id="PGCK01000006">
    <property type="protein sequence ID" value="MCD1295077.1"/>
    <property type="molecule type" value="Genomic_DNA"/>
</dbReference>
<dbReference type="RefSeq" id="WP_230741921.1">
    <property type="nucleotide sequence ID" value="NZ_PGCK01000006.1"/>
</dbReference>
<keyword evidence="2" id="KW-1185">Reference proteome</keyword>
<sequence>MFKILGKNVDRIIRIDGVVPIYDNGDLIGYRDVAYSYLIYDKKENFDEIKLTDGEQYENMRWDYRGDNGNSFFGKDKVKDMLVDIQDKIAAGYRMEINQS</sequence>
<dbReference type="Proteomes" id="UP001320159">
    <property type="component" value="Unassembled WGS sequence"/>
</dbReference>
<gene>
    <name evidence="1" type="ORF">CUJ83_08710</name>
</gene>
<comment type="caution">
    <text evidence="1">The sequence shown here is derived from an EMBL/GenBank/DDBJ whole genome shotgun (WGS) entry which is preliminary data.</text>
</comment>
<reference evidence="1 2" key="1">
    <citation type="submission" date="2017-11" db="EMBL/GenBank/DDBJ databases">
        <title>Isolation and Characterization of Family Methanocellaceae Species from Potential Methane Hydrate Area Offshore Southwestern Taiwan.</title>
        <authorList>
            <person name="Zhang W.-L."/>
            <person name="Chen W.-C."/>
            <person name="Lai M.-C."/>
            <person name="Chen S.-C."/>
        </authorList>
    </citation>
    <scope>NUCLEOTIDE SEQUENCE [LARGE SCALE GENOMIC DNA]</scope>
    <source>
        <strain evidence="1 2">CWC-04</strain>
    </source>
</reference>
<protein>
    <submittedName>
        <fullName evidence="1">Uncharacterized protein</fullName>
    </submittedName>
</protein>
<proteinExistence type="predicted"/>